<keyword evidence="4" id="KW-0378">Hydrolase</keyword>
<reference evidence="10" key="1">
    <citation type="submission" date="2021-09" db="EMBL/GenBank/DDBJ databases">
        <authorList>
            <person name="Martin H S."/>
        </authorList>
    </citation>
    <scope>NUCLEOTIDE SEQUENCE</scope>
</reference>
<evidence type="ECO:0000256" key="6">
    <source>
        <dbReference type="ARBA" id="ARBA00022842"/>
    </source>
</evidence>
<dbReference type="InterPro" id="IPR013520">
    <property type="entry name" value="Ribonucl_H"/>
</dbReference>
<dbReference type="AlphaFoldDB" id="A0A8J2QXH5"/>
<keyword evidence="5" id="KW-0269">Exonuclease</keyword>
<name>A0A8J2QXH5_9NEOP</name>
<dbReference type="InterPro" id="IPR040393">
    <property type="entry name" value="TREX1/2"/>
</dbReference>
<dbReference type="GO" id="GO:0003676">
    <property type="term" value="F:nucleic acid binding"/>
    <property type="evidence" value="ECO:0007669"/>
    <property type="project" value="InterPro"/>
</dbReference>
<evidence type="ECO:0000259" key="9">
    <source>
        <dbReference type="SMART" id="SM00479"/>
    </source>
</evidence>
<evidence type="ECO:0000256" key="1">
    <source>
        <dbReference type="ARBA" id="ARBA00001946"/>
    </source>
</evidence>
<dbReference type="Pfam" id="PF00929">
    <property type="entry name" value="RNase_T"/>
    <property type="match status" value="1"/>
</dbReference>
<comment type="similarity">
    <text evidence="7">Belongs to the exonuclease superfamily. TREX family.</text>
</comment>
<keyword evidence="2" id="KW-0540">Nuclease</keyword>
<organism evidence="10 11">
    <name type="scientific">Danaus chrysippus</name>
    <name type="common">African queen</name>
    <dbReference type="NCBI Taxonomy" id="151541"/>
    <lineage>
        <taxon>Eukaryota</taxon>
        <taxon>Metazoa</taxon>
        <taxon>Ecdysozoa</taxon>
        <taxon>Arthropoda</taxon>
        <taxon>Hexapoda</taxon>
        <taxon>Insecta</taxon>
        <taxon>Pterygota</taxon>
        <taxon>Neoptera</taxon>
        <taxon>Endopterygota</taxon>
        <taxon>Lepidoptera</taxon>
        <taxon>Glossata</taxon>
        <taxon>Ditrysia</taxon>
        <taxon>Papilionoidea</taxon>
        <taxon>Nymphalidae</taxon>
        <taxon>Danainae</taxon>
        <taxon>Danaini</taxon>
        <taxon>Danaina</taxon>
        <taxon>Danaus</taxon>
        <taxon>Anosia</taxon>
    </lineage>
</organism>
<dbReference type="PANTHER" id="PTHR13058:SF19">
    <property type="entry name" value="LD40940P"/>
    <property type="match status" value="1"/>
</dbReference>
<dbReference type="OrthoDB" id="10250935at2759"/>
<dbReference type="InterPro" id="IPR036397">
    <property type="entry name" value="RNaseH_sf"/>
</dbReference>
<sequence length="267" mass="29876">MNISTFVFLDINTVGYSAKAKSAPKITELTLIAVSRMDIVKAENGILPPFGKLSLLINPQKDIPSQIAKSSGLSNEYLMNQPIFKDKVNTINSFLELPKPVCLVARKGNKFDYKVLRSEYIEANAQLPDDLFCVDPNSLLIEERKRKVEDTTAPSSANNSILENQGLNASGAQLAGPSAPGNENQRDPSDIDEINEALANMTTNTTPRRERYTIQKIYRTVMNQEPSRSPRTDVTDMMLLECIIAIKHTFLPWADNNKRLIYNIEPF</sequence>
<feature type="domain" description="Exonuclease" evidence="9">
    <location>
        <begin position="5"/>
        <end position="252"/>
    </location>
</feature>
<evidence type="ECO:0000313" key="10">
    <source>
        <dbReference type="EMBL" id="CAG9569799.1"/>
    </source>
</evidence>
<proteinExistence type="inferred from homology"/>
<dbReference type="GO" id="GO:0046872">
    <property type="term" value="F:metal ion binding"/>
    <property type="evidence" value="ECO:0007669"/>
    <property type="project" value="UniProtKB-KW"/>
</dbReference>
<gene>
    <name evidence="10" type="ORF">DCHRY22_LOCUS9002</name>
</gene>
<keyword evidence="11" id="KW-1185">Reference proteome</keyword>
<dbReference type="EMBL" id="CAKASE010000064">
    <property type="protein sequence ID" value="CAG9569799.1"/>
    <property type="molecule type" value="Genomic_DNA"/>
</dbReference>
<keyword evidence="3" id="KW-0479">Metal-binding</keyword>
<dbReference type="SMART" id="SM00479">
    <property type="entry name" value="EXOIII"/>
    <property type="match status" value="1"/>
</dbReference>
<evidence type="ECO:0000256" key="3">
    <source>
        <dbReference type="ARBA" id="ARBA00022723"/>
    </source>
</evidence>
<evidence type="ECO:0000256" key="8">
    <source>
        <dbReference type="SAM" id="MobiDB-lite"/>
    </source>
</evidence>
<evidence type="ECO:0000256" key="7">
    <source>
        <dbReference type="ARBA" id="ARBA00025769"/>
    </source>
</evidence>
<dbReference type="PANTHER" id="PTHR13058">
    <property type="entry name" value="THREE PRIME REPAIR EXONUCLEASE 1, 2"/>
    <property type="match status" value="1"/>
</dbReference>
<evidence type="ECO:0000256" key="2">
    <source>
        <dbReference type="ARBA" id="ARBA00022722"/>
    </source>
</evidence>
<keyword evidence="6" id="KW-0460">Magnesium</keyword>
<dbReference type="GO" id="GO:0008296">
    <property type="term" value="F:3'-5'-DNA exonuclease activity"/>
    <property type="evidence" value="ECO:0007669"/>
    <property type="project" value="TreeGrafter"/>
</dbReference>
<comment type="cofactor">
    <cofactor evidence="1">
        <name>Mg(2+)</name>
        <dbReference type="ChEBI" id="CHEBI:18420"/>
    </cofactor>
</comment>
<dbReference type="Proteomes" id="UP000789524">
    <property type="component" value="Unassembled WGS sequence"/>
</dbReference>
<evidence type="ECO:0000313" key="11">
    <source>
        <dbReference type="Proteomes" id="UP000789524"/>
    </source>
</evidence>
<protein>
    <submittedName>
        <fullName evidence="10">(African queen) hypothetical protein</fullName>
    </submittedName>
</protein>
<dbReference type="GO" id="GO:0005737">
    <property type="term" value="C:cytoplasm"/>
    <property type="evidence" value="ECO:0007669"/>
    <property type="project" value="TreeGrafter"/>
</dbReference>
<evidence type="ECO:0000256" key="5">
    <source>
        <dbReference type="ARBA" id="ARBA00022839"/>
    </source>
</evidence>
<dbReference type="Gene3D" id="3.30.420.10">
    <property type="entry name" value="Ribonuclease H-like superfamily/Ribonuclease H"/>
    <property type="match status" value="1"/>
</dbReference>
<dbReference type="InterPro" id="IPR012337">
    <property type="entry name" value="RNaseH-like_sf"/>
</dbReference>
<evidence type="ECO:0000256" key="4">
    <source>
        <dbReference type="ARBA" id="ARBA00022801"/>
    </source>
</evidence>
<dbReference type="GO" id="GO:0006308">
    <property type="term" value="P:DNA catabolic process"/>
    <property type="evidence" value="ECO:0007669"/>
    <property type="project" value="TreeGrafter"/>
</dbReference>
<dbReference type="SUPFAM" id="SSF53098">
    <property type="entry name" value="Ribonuclease H-like"/>
    <property type="match status" value="1"/>
</dbReference>
<feature type="region of interest" description="Disordered" evidence="8">
    <location>
        <begin position="170"/>
        <end position="189"/>
    </location>
</feature>
<accession>A0A8J2QXH5</accession>
<comment type="caution">
    <text evidence="10">The sequence shown here is derived from an EMBL/GenBank/DDBJ whole genome shotgun (WGS) entry which is preliminary data.</text>
</comment>